<dbReference type="InterPro" id="IPR017871">
    <property type="entry name" value="ABC_transporter-like_CS"/>
</dbReference>
<sequence>MPPMLEATDLSVRFGSTVAVDGVSLTLPDGPSGLGLIGESGSGKSTVGRALLRLVRPTGGSVRFDGEDVLAMRQLRPYRQAVQVVLQDTEGALSPRMRIGAAIAEVLRTHRLVPRAAERDRVVELLTDVGLAAEHAERYPHQLSGGQRQRVAIARALAVRPRVLILDEPTSALDVTVQARVLDLFERLREEHRLAYLLISHDLAVVERLCERTAVMYRGRIVEEGPTEQVLHDPRNDYTRTLRDAVPRLPEAAG</sequence>
<dbReference type="AlphaFoldDB" id="A0A368T683"/>
<dbReference type="EMBL" id="QEIN01000068">
    <property type="protein sequence ID" value="RCV59186.1"/>
    <property type="molecule type" value="Genomic_DNA"/>
</dbReference>
<keyword evidence="7" id="KW-1185">Reference proteome</keyword>
<dbReference type="Pfam" id="PF00005">
    <property type="entry name" value="ABC_tran"/>
    <property type="match status" value="1"/>
</dbReference>
<dbReference type="SMART" id="SM00382">
    <property type="entry name" value="AAA"/>
    <property type="match status" value="1"/>
</dbReference>
<name>A0A368T683_9ACTN</name>
<dbReference type="PROSITE" id="PS50893">
    <property type="entry name" value="ABC_TRANSPORTER_2"/>
    <property type="match status" value="1"/>
</dbReference>
<keyword evidence="3" id="KW-0547">Nucleotide-binding</keyword>
<dbReference type="InterPro" id="IPR003593">
    <property type="entry name" value="AAA+_ATPase"/>
</dbReference>
<dbReference type="CDD" id="cd03257">
    <property type="entry name" value="ABC_NikE_OppD_transporters"/>
    <property type="match status" value="1"/>
</dbReference>
<organism evidence="6 7">
    <name type="scientific">Marinitenerispora sediminis</name>
    <dbReference type="NCBI Taxonomy" id="1931232"/>
    <lineage>
        <taxon>Bacteria</taxon>
        <taxon>Bacillati</taxon>
        <taxon>Actinomycetota</taxon>
        <taxon>Actinomycetes</taxon>
        <taxon>Streptosporangiales</taxon>
        <taxon>Nocardiopsidaceae</taxon>
        <taxon>Marinitenerispora</taxon>
    </lineage>
</organism>
<evidence type="ECO:0000256" key="2">
    <source>
        <dbReference type="ARBA" id="ARBA00022448"/>
    </source>
</evidence>
<dbReference type="InterPro" id="IPR003439">
    <property type="entry name" value="ABC_transporter-like_ATP-bd"/>
</dbReference>
<dbReference type="Proteomes" id="UP000253318">
    <property type="component" value="Unassembled WGS sequence"/>
</dbReference>
<dbReference type="Gene3D" id="3.40.50.300">
    <property type="entry name" value="P-loop containing nucleotide triphosphate hydrolases"/>
    <property type="match status" value="1"/>
</dbReference>
<proteinExistence type="inferred from homology"/>
<keyword evidence="4 6" id="KW-0067">ATP-binding</keyword>
<keyword evidence="2" id="KW-0813">Transport</keyword>
<dbReference type="InterPro" id="IPR050319">
    <property type="entry name" value="ABC_transp_ATP-bind"/>
</dbReference>
<dbReference type="OrthoDB" id="8481147at2"/>
<dbReference type="PANTHER" id="PTHR43776">
    <property type="entry name" value="TRANSPORT ATP-BINDING PROTEIN"/>
    <property type="match status" value="1"/>
</dbReference>
<protein>
    <submittedName>
        <fullName evidence="6">ABC transporter ATP-binding protein</fullName>
    </submittedName>
</protein>
<dbReference type="GO" id="GO:0016887">
    <property type="term" value="F:ATP hydrolysis activity"/>
    <property type="evidence" value="ECO:0007669"/>
    <property type="project" value="InterPro"/>
</dbReference>
<dbReference type="InterPro" id="IPR027417">
    <property type="entry name" value="P-loop_NTPase"/>
</dbReference>
<feature type="domain" description="ABC transporter" evidence="5">
    <location>
        <begin position="5"/>
        <end position="243"/>
    </location>
</feature>
<evidence type="ECO:0000256" key="4">
    <source>
        <dbReference type="ARBA" id="ARBA00022840"/>
    </source>
</evidence>
<reference evidence="6 7" key="1">
    <citation type="submission" date="2018-04" db="EMBL/GenBank/DDBJ databases">
        <title>Novel actinobacteria from marine sediment.</title>
        <authorList>
            <person name="Ng Z.Y."/>
            <person name="Tan G.Y.A."/>
        </authorList>
    </citation>
    <scope>NUCLEOTIDE SEQUENCE [LARGE SCALE GENOMIC DNA]</scope>
    <source>
        <strain evidence="6 7">TPS81</strain>
    </source>
</reference>
<dbReference type="GO" id="GO:0055085">
    <property type="term" value="P:transmembrane transport"/>
    <property type="evidence" value="ECO:0007669"/>
    <property type="project" value="UniProtKB-ARBA"/>
</dbReference>
<evidence type="ECO:0000313" key="6">
    <source>
        <dbReference type="EMBL" id="RCV59186.1"/>
    </source>
</evidence>
<evidence type="ECO:0000256" key="1">
    <source>
        <dbReference type="ARBA" id="ARBA00005417"/>
    </source>
</evidence>
<evidence type="ECO:0000313" key="7">
    <source>
        <dbReference type="Proteomes" id="UP000253318"/>
    </source>
</evidence>
<comment type="similarity">
    <text evidence="1">Belongs to the ABC transporter superfamily.</text>
</comment>
<gene>
    <name evidence="6" type="ORF">DEF24_10760</name>
</gene>
<accession>A0A368T683</accession>
<dbReference type="PROSITE" id="PS00211">
    <property type="entry name" value="ABC_TRANSPORTER_1"/>
    <property type="match status" value="1"/>
</dbReference>
<dbReference type="GO" id="GO:0005524">
    <property type="term" value="F:ATP binding"/>
    <property type="evidence" value="ECO:0007669"/>
    <property type="project" value="UniProtKB-KW"/>
</dbReference>
<evidence type="ECO:0000259" key="5">
    <source>
        <dbReference type="PROSITE" id="PS50893"/>
    </source>
</evidence>
<dbReference type="PANTHER" id="PTHR43776:SF7">
    <property type="entry name" value="D,D-DIPEPTIDE TRANSPORT ATP-BINDING PROTEIN DDPF-RELATED"/>
    <property type="match status" value="1"/>
</dbReference>
<comment type="caution">
    <text evidence="6">The sequence shown here is derived from an EMBL/GenBank/DDBJ whole genome shotgun (WGS) entry which is preliminary data.</text>
</comment>
<dbReference type="SUPFAM" id="SSF52540">
    <property type="entry name" value="P-loop containing nucleoside triphosphate hydrolases"/>
    <property type="match status" value="1"/>
</dbReference>
<evidence type="ECO:0000256" key="3">
    <source>
        <dbReference type="ARBA" id="ARBA00022741"/>
    </source>
</evidence>